<dbReference type="InterPro" id="IPR036890">
    <property type="entry name" value="HATPase_C_sf"/>
</dbReference>
<dbReference type="STRING" id="207949.RED65_13387"/>
<feature type="transmembrane region" description="Helical" evidence="7">
    <location>
        <begin position="149"/>
        <end position="168"/>
    </location>
</feature>
<dbReference type="InterPro" id="IPR050351">
    <property type="entry name" value="BphY/WalK/GraS-like"/>
</dbReference>
<evidence type="ECO:0000256" key="7">
    <source>
        <dbReference type="SAM" id="Phobius"/>
    </source>
</evidence>
<evidence type="ECO:0000259" key="8">
    <source>
        <dbReference type="PROSITE" id="PS50109"/>
    </source>
</evidence>
<proteinExistence type="predicted"/>
<keyword evidence="10" id="KW-1185">Reference proteome</keyword>
<dbReference type="SMART" id="SM00388">
    <property type="entry name" value="HisKA"/>
    <property type="match status" value="1"/>
</dbReference>
<feature type="transmembrane region" description="Helical" evidence="7">
    <location>
        <begin position="90"/>
        <end position="109"/>
    </location>
</feature>
<evidence type="ECO:0000256" key="6">
    <source>
        <dbReference type="SAM" id="Coils"/>
    </source>
</evidence>
<dbReference type="GO" id="GO:0000155">
    <property type="term" value="F:phosphorelay sensor kinase activity"/>
    <property type="evidence" value="ECO:0007669"/>
    <property type="project" value="InterPro"/>
</dbReference>
<dbReference type="InterPro" id="IPR004358">
    <property type="entry name" value="Sig_transdc_His_kin-like_C"/>
</dbReference>
<dbReference type="CDD" id="cd00082">
    <property type="entry name" value="HisKA"/>
    <property type="match status" value="1"/>
</dbReference>
<feature type="coiled-coil region" evidence="6">
    <location>
        <begin position="568"/>
        <end position="595"/>
    </location>
</feature>
<keyword evidence="7" id="KW-0472">Membrane</keyword>
<dbReference type="GO" id="GO:0030295">
    <property type="term" value="F:protein kinase activator activity"/>
    <property type="evidence" value="ECO:0007669"/>
    <property type="project" value="TreeGrafter"/>
</dbReference>
<organism evidence="9 10">
    <name type="scientific">Bermanella marisrubri</name>
    <dbReference type="NCBI Taxonomy" id="207949"/>
    <lineage>
        <taxon>Bacteria</taxon>
        <taxon>Pseudomonadati</taxon>
        <taxon>Pseudomonadota</taxon>
        <taxon>Gammaproteobacteria</taxon>
        <taxon>Oceanospirillales</taxon>
        <taxon>Oceanospirillaceae</taxon>
        <taxon>Bermanella</taxon>
    </lineage>
</organism>
<feature type="transmembrane region" description="Helical" evidence="7">
    <location>
        <begin position="116"/>
        <end position="137"/>
    </location>
</feature>
<keyword evidence="4" id="KW-0808">Transferase</keyword>
<dbReference type="HOGENOM" id="CLU_328971_0_0_6"/>
<name>Q1N3B1_9GAMM</name>
<feature type="transmembrane region" description="Helical" evidence="7">
    <location>
        <begin position="20"/>
        <end position="38"/>
    </location>
</feature>
<dbReference type="GO" id="GO:0000156">
    <property type="term" value="F:phosphorelay response regulator activity"/>
    <property type="evidence" value="ECO:0007669"/>
    <property type="project" value="TreeGrafter"/>
</dbReference>
<dbReference type="Gene3D" id="3.30.565.10">
    <property type="entry name" value="Histidine kinase-like ATPase, C-terminal domain"/>
    <property type="match status" value="1"/>
</dbReference>
<dbReference type="PROSITE" id="PS50109">
    <property type="entry name" value="HIS_KIN"/>
    <property type="match status" value="1"/>
</dbReference>
<comment type="catalytic activity">
    <reaction evidence="1">
        <text>ATP + protein L-histidine = ADP + protein N-phospho-L-histidine.</text>
        <dbReference type="EC" id="2.7.13.3"/>
    </reaction>
</comment>
<keyword evidence="7" id="KW-1133">Transmembrane helix</keyword>
<dbReference type="Proteomes" id="UP000004263">
    <property type="component" value="Unassembled WGS sequence"/>
</dbReference>
<dbReference type="InterPro" id="IPR003594">
    <property type="entry name" value="HATPase_dom"/>
</dbReference>
<evidence type="ECO:0000313" key="9">
    <source>
        <dbReference type="EMBL" id="EAT12680.1"/>
    </source>
</evidence>
<dbReference type="AlphaFoldDB" id="Q1N3B1"/>
<evidence type="ECO:0000313" key="10">
    <source>
        <dbReference type="Proteomes" id="UP000004263"/>
    </source>
</evidence>
<feature type="transmembrane region" description="Helical" evidence="7">
    <location>
        <begin position="43"/>
        <end position="65"/>
    </location>
</feature>
<sequence>MLGWYFHWPSVLQLGPDWAPMQFNTALCFLLLALASLLNNHHFLARLISFVLMSIGLITLFQYIFKINTGLDQLFMEHWLFTRTSHPGRMAPNTALCFVLLSIYFAVPIKHRLSSLIIGPASGFAFGLSLMALIGYATGMSFAYGWQELTSMAVHTAFLFFIMSSALLRRQYIFWKDKPFEFIRWQTATLIPLVIFIVVGIKIPHIRTQEIFLLETAEADSELIGNRMELRLAREGAEIVFTPDHEKVLIETMKYFSSVKNYHYRLLINGKVLDADHEDYWEPIAVYDLNYEDSVIQVQLYPSDKKSQSFIRYFYFSIFIAILFAALAVWLLLTNYKRQQTLAMLATSNIRMQILFESSQFGLAILDSHLNIEQKNESFLKVIDHADINSLKEVVDNRKDYESLLDIDKKQKITVATRIKGKSVEVSLSQFGGVGERLLVCKELSSSPDKGHQTDSSNLLDITLNASGCCLCLCDEKGEIFISNSDFDDWQDSNVAAAGRVISQYIHSNDLPEFQDKFKQAIQEKNGPKALECRLSKSGTWEWCTCRITAQADLDSNQELITVNFQSIEDKRKLIRQLEQSVEKLKQANSDVEQFAYIASHDLKSPLVGIKNVSEWLIEDYSDALDEEGQDHLRMIKGRCNRMAALLDDLLIYSRTGTHELVYSDINVKALVKDVCQLHDCLNITDIQGEELHISVDKRALEIAIRNVISNALKHNTNEKKKIRVTIEEKADQAYISVEDNGEGVNEQYFDTIFLPFKTLKPRDQMEGSGMGLAITAKAVRRLRGKIDVSKSELGGLNMTISIPKQRGQL</sequence>
<dbReference type="Gene3D" id="3.30.450.20">
    <property type="entry name" value="PAS domain"/>
    <property type="match status" value="1"/>
</dbReference>
<evidence type="ECO:0000256" key="5">
    <source>
        <dbReference type="ARBA" id="ARBA00022777"/>
    </source>
</evidence>
<dbReference type="EMBL" id="AAQH01000005">
    <property type="protein sequence ID" value="EAT12680.1"/>
    <property type="molecule type" value="Genomic_DNA"/>
</dbReference>
<feature type="domain" description="Histidine kinase" evidence="8">
    <location>
        <begin position="598"/>
        <end position="807"/>
    </location>
</feature>
<reference evidence="9 10" key="1">
    <citation type="submission" date="2006-03" db="EMBL/GenBank/DDBJ databases">
        <authorList>
            <person name="Pinhassi J."/>
            <person name="Pedros-Alio C."/>
            <person name="Ferriera S."/>
            <person name="Johnson J."/>
            <person name="Kravitz S."/>
            <person name="Halpern A."/>
            <person name="Remington K."/>
            <person name="Beeson K."/>
            <person name="Tran B."/>
            <person name="Rogers Y.-H."/>
            <person name="Friedman R."/>
            <person name="Venter J.C."/>
        </authorList>
    </citation>
    <scope>NUCLEOTIDE SEQUENCE [LARGE SCALE GENOMIC DNA]</scope>
    <source>
        <strain evidence="9 10">RED65</strain>
    </source>
</reference>
<dbReference type="SUPFAM" id="SSF55874">
    <property type="entry name" value="ATPase domain of HSP90 chaperone/DNA topoisomerase II/histidine kinase"/>
    <property type="match status" value="1"/>
</dbReference>
<dbReference type="InterPro" id="IPR003661">
    <property type="entry name" value="HisK_dim/P_dom"/>
</dbReference>
<dbReference type="Pfam" id="PF02518">
    <property type="entry name" value="HATPase_c"/>
    <property type="match status" value="1"/>
</dbReference>
<dbReference type="PRINTS" id="PR00344">
    <property type="entry name" value="BCTRLSENSOR"/>
</dbReference>
<dbReference type="PANTHER" id="PTHR42878">
    <property type="entry name" value="TWO-COMPONENT HISTIDINE KINASE"/>
    <property type="match status" value="1"/>
</dbReference>
<evidence type="ECO:0000256" key="1">
    <source>
        <dbReference type="ARBA" id="ARBA00000085"/>
    </source>
</evidence>
<evidence type="ECO:0000256" key="3">
    <source>
        <dbReference type="ARBA" id="ARBA00022553"/>
    </source>
</evidence>
<keyword evidence="7" id="KW-0812">Transmembrane</keyword>
<comment type="caution">
    <text evidence="9">The sequence shown here is derived from an EMBL/GenBank/DDBJ whole genome shotgun (WGS) entry which is preliminary data.</text>
</comment>
<keyword evidence="6" id="KW-0175">Coiled coil</keyword>
<dbReference type="EC" id="2.7.13.3" evidence="2"/>
<dbReference type="SUPFAM" id="SSF47384">
    <property type="entry name" value="Homodimeric domain of signal transducing histidine kinase"/>
    <property type="match status" value="1"/>
</dbReference>
<gene>
    <name evidence="9" type="ORF">RED65_13387</name>
</gene>
<dbReference type="InterPro" id="IPR005467">
    <property type="entry name" value="His_kinase_dom"/>
</dbReference>
<dbReference type="GO" id="GO:0007234">
    <property type="term" value="P:osmosensory signaling via phosphorelay pathway"/>
    <property type="evidence" value="ECO:0007669"/>
    <property type="project" value="TreeGrafter"/>
</dbReference>
<dbReference type="InterPro" id="IPR036097">
    <property type="entry name" value="HisK_dim/P_sf"/>
</dbReference>
<dbReference type="SMART" id="SM00387">
    <property type="entry name" value="HATPase_c"/>
    <property type="match status" value="1"/>
</dbReference>
<evidence type="ECO:0000256" key="4">
    <source>
        <dbReference type="ARBA" id="ARBA00022679"/>
    </source>
</evidence>
<dbReference type="Gene3D" id="1.10.287.130">
    <property type="match status" value="1"/>
</dbReference>
<feature type="transmembrane region" description="Helical" evidence="7">
    <location>
        <begin position="313"/>
        <end position="333"/>
    </location>
</feature>
<keyword evidence="3" id="KW-0597">Phosphoprotein</keyword>
<accession>Q1N3B1</accession>
<evidence type="ECO:0000256" key="2">
    <source>
        <dbReference type="ARBA" id="ARBA00012438"/>
    </source>
</evidence>
<keyword evidence="5 9" id="KW-0418">Kinase</keyword>
<dbReference type="Pfam" id="PF00512">
    <property type="entry name" value="HisKA"/>
    <property type="match status" value="1"/>
</dbReference>
<protein>
    <recommendedName>
        <fullName evidence="2">histidine kinase</fullName>
        <ecNumber evidence="2">2.7.13.3</ecNumber>
    </recommendedName>
</protein>
<dbReference type="PANTHER" id="PTHR42878:SF15">
    <property type="entry name" value="BACTERIOPHYTOCHROME"/>
    <property type="match status" value="1"/>
</dbReference>